<gene>
    <name evidence="1" type="ORF">PHMEG_00022841</name>
</gene>
<proteinExistence type="predicted"/>
<dbReference type="EMBL" id="NBNE01004596">
    <property type="protein sequence ID" value="OWZ05129.1"/>
    <property type="molecule type" value="Genomic_DNA"/>
</dbReference>
<organism evidence="1 2">
    <name type="scientific">Phytophthora megakarya</name>
    <dbReference type="NCBI Taxonomy" id="4795"/>
    <lineage>
        <taxon>Eukaryota</taxon>
        <taxon>Sar</taxon>
        <taxon>Stramenopiles</taxon>
        <taxon>Oomycota</taxon>
        <taxon>Peronosporomycetes</taxon>
        <taxon>Peronosporales</taxon>
        <taxon>Peronosporaceae</taxon>
        <taxon>Phytophthora</taxon>
    </lineage>
</organism>
<accession>A0A225VJE4</accession>
<comment type="caution">
    <text evidence="1">The sequence shown here is derived from an EMBL/GenBank/DDBJ whole genome shotgun (WGS) entry which is preliminary data.</text>
</comment>
<sequence>MKTTPDTVPIMTKRTMMLTTVWSIIRRCSPPKLRGLGMTATAVHKVAPTPEAKVTPELPYLRFHVPVTGVGVNTQLVNADAREACCQLNLDGECAVIKTFKDVTQRGQLQGLLEVVLQRLRPEAAPALNN</sequence>
<keyword evidence="2" id="KW-1185">Reference proteome</keyword>
<reference evidence="2" key="1">
    <citation type="submission" date="2017-03" db="EMBL/GenBank/DDBJ databases">
        <title>Phytopthora megakarya and P. palmivora, two closely related causual agents of cacao black pod achieved similar genome size and gene model numbers by different mechanisms.</title>
        <authorList>
            <person name="Ali S."/>
            <person name="Shao J."/>
            <person name="Larry D.J."/>
            <person name="Kronmiller B."/>
            <person name="Shen D."/>
            <person name="Strem M.D."/>
            <person name="Melnick R.L."/>
            <person name="Guiltinan M.J."/>
            <person name="Tyler B.M."/>
            <person name="Meinhardt L.W."/>
            <person name="Bailey B.A."/>
        </authorList>
    </citation>
    <scope>NUCLEOTIDE SEQUENCE [LARGE SCALE GENOMIC DNA]</scope>
    <source>
        <strain evidence="2">zdho120</strain>
    </source>
</reference>
<dbReference type="Proteomes" id="UP000198211">
    <property type="component" value="Unassembled WGS sequence"/>
</dbReference>
<evidence type="ECO:0000313" key="1">
    <source>
        <dbReference type="EMBL" id="OWZ05129.1"/>
    </source>
</evidence>
<dbReference type="AlphaFoldDB" id="A0A225VJE4"/>
<protein>
    <submittedName>
        <fullName evidence="1">Uncharacterized protein</fullName>
    </submittedName>
</protein>
<evidence type="ECO:0000313" key="2">
    <source>
        <dbReference type="Proteomes" id="UP000198211"/>
    </source>
</evidence>
<name>A0A225VJE4_9STRA</name>